<dbReference type="PANTHER" id="PTHR22936:SF69">
    <property type="entry name" value="RHOMBOID-LIKE PROTEIN"/>
    <property type="match status" value="1"/>
</dbReference>
<feature type="transmembrane region" description="Helical" evidence="10">
    <location>
        <begin position="243"/>
        <end position="261"/>
    </location>
</feature>
<keyword evidence="6 10" id="KW-0378">Hydrolase</keyword>
<feature type="transmembrane region" description="Helical" evidence="10">
    <location>
        <begin position="220"/>
        <end position="237"/>
    </location>
</feature>
<evidence type="ECO:0000256" key="9">
    <source>
        <dbReference type="ARBA" id="ARBA00023136"/>
    </source>
</evidence>
<keyword evidence="8 10" id="KW-1133">Transmembrane helix</keyword>
<dbReference type="Proteomes" id="UP001497512">
    <property type="component" value="Chromosome 14"/>
</dbReference>
<dbReference type="InterPro" id="IPR035952">
    <property type="entry name" value="Rhomboid-like_sf"/>
</dbReference>
<dbReference type="SUPFAM" id="SSF144091">
    <property type="entry name" value="Rhomboid-like"/>
    <property type="match status" value="1"/>
</dbReference>
<evidence type="ECO:0000256" key="4">
    <source>
        <dbReference type="ARBA" id="ARBA00022670"/>
    </source>
</evidence>
<proteinExistence type="inferred from homology"/>
<keyword evidence="9 10" id="KW-0472">Membrane</keyword>
<reference evidence="12" key="1">
    <citation type="submission" date="2024-02" db="EMBL/GenBank/DDBJ databases">
        <authorList>
            <consortium name="ELIXIR-Norway"/>
            <consortium name="Elixir Norway"/>
        </authorList>
    </citation>
    <scope>NUCLEOTIDE SEQUENCE</scope>
</reference>
<comment type="subcellular location">
    <subcellularLocation>
        <location evidence="2 10">Membrane</location>
        <topology evidence="2 10">Multi-pass membrane protein</topology>
    </subcellularLocation>
</comment>
<dbReference type="EC" id="3.4.21.105" evidence="10"/>
<dbReference type="InterPro" id="IPR002610">
    <property type="entry name" value="Peptidase_S54_rhomboid-like"/>
</dbReference>
<dbReference type="InterPro" id="IPR022764">
    <property type="entry name" value="Peptidase_S54_rhomboid_dom"/>
</dbReference>
<comment type="similarity">
    <text evidence="3 10">Belongs to the peptidase S54 family.</text>
</comment>
<evidence type="ECO:0000256" key="7">
    <source>
        <dbReference type="ARBA" id="ARBA00022825"/>
    </source>
</evidence>
<keyword evidence="13" id="KW-1185">Reference proteome</keyword>
<comment type="catalytic activity">
    <reaction evidence="1 10">
        <text>Cleaves type-1 transmembrane domains using a catalytic dyad composed of serine and histidine that are contributed by different transmembrane domains.</text>
        <dbReference type="EC" id="3.4.21.105"/>
    </reaction>
</comment>
<comment type="function">
    <text evidence="10">Serine protease involved in intramembrane proteolysis.</text>
</comment>
<feature type="transmembrane region" description="Helical" evidence="10">
    <location>
        <begin position="292"/>
        <end position="314"/>
    </location>
</feature>
<evidence type="ECO:0000256" key="8">
    <source>
        <dbReference type="ARBA" id="ARBA00022989"/>
    </source>
</evidence>
<name>A0ABP0TTC7_9BRYO</name>
<dbReference type="PANTHER" id="PTHR22936">
    <property type="entry name" value="RHOMBOID-RELATED"/>
    <property type="match status" value="1"/>
</dbReference>
<sequence>MADRYDDSDIERSSRKGDLLYPRKNPKGFYPLVSSSPVQFREEKERRIFPWLVPVVVVANIVVFIVVMYENNCPDHINPQHRCVLRWLGRFSFQPLSENPLVGPSSATLQRLGGLETYLVTTRGQGWRLMSCVWLHAGVIHILVNMLALIFIGLQLEREFGAFMIGLLYLISGLGGSLLSALFLTNEIAVGASGALFGLLGASLSEILTNWTIYKRKCGALCTLIILVAINLALGLLPHVDNFAHIGGFLSGFLLGFVLLMKPQYGWMSRKEIPLGNEIELPVKHRHKTYQYVLLVSSALLLVGGFTGAFVALYTGVDANKKCSWCHYLSCVPTAAWHCDNIPSGGN</sequence>
<evidence type="ECO:0000313" key="12">
    <source>
        <dbReference type="EMBL" id="CAK9204504.1"/>
    </source>
</evidence>
<organism evidence="12 13">
    <name type="scientific">Sphagnum troendelagicum</name>
    <dbReference type="NCBI Taxonomy" id="128251"/>
    <lineage>
        <taxon>Eukaryota</taxon>
        <taxon>Viridiplantae</taxon>
        <taxon>Streptophyta</taxon>
        <taxon>Embryophyta</taxon>
        <taxon>Bryophyta</taxon>
        <taxon>Sphagnophytina</taxon>
        <taxon>Sphagnopsida</taxon>
        <taxon>Sphagnales</taxon>
        <taxon>Sphagnaceae</taxon>
        <taxon>Sphagnum</taxon>
    </lineage>
</organism>
<keyword evidence="7 10" id="KW-0720">Serine protease</keyword>
<evidence type="ECO:0000256" key="6">
    <source>
        <dbReference type="ARBA" id="ARBA00022801"/>
    </source>
</evidence>
<gene>
    <name evidence="12" type="ORF">CSSPTR1EN2_LOCUS7419</name>
</gene>
<evidence type="ECO:0000256" key="10">
    <source>
        <dbReference type="RuleBase" id="RU362115"/>
    </source>
</evidence>
<feature type="transmembrane region" description="Helical" evidence="10">
    <location>
        <begin position="188"/>
        <end position="208"/>
    </location>
</feature>
<feature type="transmembrane region" description="Helical" evidence="10">
    <location>
        <begin position="48"/>
        <end position="69"/>
    </location>
</feature>
<evidence type="ECO:0000256" key="2">
    <source>
        <dbReference type="ARBA" id="ARBA00004141"/>
    </source>
</evidence>
<dbReference type="Gene3D" id="1.20.1540.10">
    <property type="entry name" value="Rhomboid-like"/>
    <property type="match status" value="1"/>
</dbReference>
<evidence type="ECO:0000256" key="1">
    <source>
        <dbReference type="ARBA" id="ARBA00000156"/>
    </source>
</evidence>
<accession>A0ABP0TTC7</accession>
<keyword evidence="4 10" id="KW-0645">Protease</keyword>
<keyword evidence="5 10" id="KW-0812">Transmembrane</keyword>
<evidence type="ECO:0000256" key="5">
    <source>
        <dbReference type="ARBA" id="ARBA00022692"/>
    </source>
</evidence>
<evidence type="ECO:0000313" key="13">
    <source>
        <dbReference type="Proteomes" id="UP001497512"/>
    </source>
</evidence>
<protein>
    <recommendedName>
        <fullName evidence="10">RHOMBOID-like protein</fullName>
        <ecNumber evidence="10">3.4.21.105</ecNumber>
    </recommendedName>
</protein>
<feature type="domain" description="Peptidase S54 rhomboid" evidence="11">
    <location>
        <begin position="124"/>
        <end position="261"/>
    </location>
</feature>
<evidence type="ECO:0000259" key="11">
    <source>
        <dbReference type="Pfam" id="PF01694"/>
    </source>
</evidence>
<feature type="transmembrane region" description="Helical" evidence="10">
    <location>
        <begin position="133"/>
        <end position="154"/>
    </location>
</feature>
<evidence type="ECO:0000256" key="3">
    <source>
        <dbReference type="ARBA" id="ARBA00009045"/>
    </source>
</evidence>
<feature type="transmembrane region" description="Helical" evidence="10">
    <location>
        <begin position="161"/>
        <end position="182"/>
    </location>
</feature>
<dbReference type="Pfam" id="PF01694">
    <property type="entry name" value="Rhomboid"/>
    <property type="match status" value="1"/>
</dbReference>
<dbReference type="EMBL" id="OZ019906">
    <property type="protein sequence ID" value="CAK9204504.1"/>
    <property type="molecule type" value="Genomic_DNA"/>
</dbReference>